<dbReference type="PANTHER" id="PTHR11017">
    <property type="entry name" value="LEUCINE-RICH REPEAT-CONTAINING PROTEIN"/>
    <property type="match status" value="1"/>
</dbReference>
<sequence length="241" mass="27377">VLIVLDGMDSLDSLESLCSEFGDQYRYSRLIITTRNRKLLDGKVERRYKGTDAIQGIALNLSLIKDLLLHADTFTKMKTLRFLKFHNTLGQSSSNTYLDLPATLEPFSDQLRYIEWIGYPFQSPSPFFAKFLVEIPMPHSKLKQLWQGIQELDYLQEIELGECKQFEEVPDLSKAPVTINDSAQSNTEQSIIKHGEQGIESNTEAIQGAESKPETGTSMEKASKPKRGIIKPRCLKDFVEK</sequence>
<dbReference type="InterPro" id="IPR044974">
    <property type="entry name" value="Disease_R_plants"/>
</dbReference>
<keyword evidence="1" id="KW-0433">Leucine-rich repeat</keyword>
<reference evidence="4 5" key="1">
    <citation type="submission" date="2018-09" db="EMBL/GenBank/DDBJ databases">
        <title>A high-quality reference genome of wild soybean provides a powerful tool to mine soybean genomes.</title>
        <authorList>
            <person name="Xie M."/>
            <person name="Chung C.Y.L."/>
            <person name="Li M.-W."/>
            <person name="Wong F.-L."/>
            <person name="Chan T.-F."/>
            <person name="Lam H.-M."/>
        </authorList>
    </citation>
    <scope>NUCLEOTIDE SEQUENCE [LARGE SCALE GENOMIC DNA]</scope>
    <source>
        <strain evidence="5">cv. W05</strain>
        <tissue evidence="4">Hypocotyl of etiolated seedlings</tissue>
    </source>
</reference>
<dbReference type="AlphaFoldDB" id="A0A445JGV0"/>
<dbReference type="Pfam" id="PF07725">
    <property type="entry name" value="LRR_3"/>
    <property type="match status" value="1"/>
</dbReference>
<accession>A0A445JGV0</accession>
<keyword evidence="5" id="KW-1185">Reference proteome</keyword>
<feature type="region of interest" description="Disordered" evidence="3">
    <location>
        <begin position="195"/>
        <end position="229"/>
    </location>
</feature>
<proteinExistence type="predicted"/>
<dbReference type="InterPro" id="IPR011713">
    <property type="entry name" value="Leu-rich_rpt_3"/>
</dbReference>
<evidence type="ECO:0000313" key="5">
    <source>
        <dbReference type="Proteomes" id="UP000289340"/>
    </source>
</evidence>
<protein>
    <submittedName>
        <fullName evidence="4">Disease resistance-like protein DSC2</fullName>
    </submittedName>
</protein>
<evidence type="ECO:0000313" key="4">
    <source>
        <dbReference type="EMBL" id="RZB97689.1"/>
    </source>
</evidence>
<dbReference type="Proteomes" id="UP000289340">
    <property type="component" value="Chromosome 8"/>
</dbReference>
<evidence type="ECO:0000256" key="3">
    <source>
        <dbReference type="SAM" id="MobiDB-lite"/>
    </source>
</evidence>
<dbReference type="EMBL" id="QZWG01000008">
    <property type="protein sequence ID" value="RZB97689.1"/>
    <property type="molecule type" value="Genomic_DNA"/>
</dbReference>
<organism evidence="4 5">
    <name type="scientific">Glycine soja</name>
    <name type="common">Wild soybean</name>
    <dbReference type="NCBI Taxonomy" id="3848"/>
    <lineage>
        <taxon>Eukaryota</taxon>
        <taxon>Viridiplantae</taxon>
        <taxon>Streptophyta</taxon>
        <taxon>Embryophyta</taxon>
        <taxon>Tracheophyta</taxon>
        <taxon>Spermatophyta</taxon>
        <taxon>Magnoliopsida</taxon>
        <taxon>eudicotyledons</taxon>
        <taxon>Gunneridae</taxon>
        <taxon>Pentapetalae</taxon>
        <taxon>rosids</taxon>
        <taxon>fabids</taxon>
        <taxon>Fabales</taxon>
        <taxon>Fabaceae</taxon>
        <taxon>Papilionoideae</taxon>
        <taxon>50 kb inversion clade</taxon>
        <taxon>NPAAA clade</taxon>
        <taxon>indigoferoid/millettioid clade</taxon>
        <taxon>Phaseoleae</taxon>
        <taxon>Glycine</taxon>
        <taxon>Glycine subgen. Soja</taxon>
    </lineage>
</organism>
<keyword evidence="2" id="KW-0677">Repeat</keyword>
<gene>
    <name evidence="4" type="ORF">D0Y65_020993</name>
</gene>
<dbReference type="GO" id="GO:0006952">
    <property type="term" value="P:defense response"/>
    <property type="evidence" value="ECO:0007669"/>
    <property type="project" value="InterPro"/>
</dbReference>
<dbReference type="PANTHER" id="PTHR11017:SF243">
    <property type="entry name" value="ADP-RIBOSYL CYCLASE_CYCLIC ADP-RIBOSE HYDROLASE"/>
    <property type="match status" value="1"/>
</dbReference>
<evidence type="ECO:0000256" key="1">
    <source>
        <dbReference type="ARBA" id="ARBA00022614"/>
    </source>
</evidence>
<comment type="caution">
    <text evidence="4">The sequence shown here is derived from an EMBL/GenBank/DDBJ whole genome shotgun (WGS) entry which is preliminary data.</text>
</comment>
<evidence type="ECO:0000256" key="2">
    <source>
        <dbReference type="ARBA" id="ARBA00022737"/>
    </source>
</evidence>
<name>A0A445JGV0_GLYSO</name>
<feature type="non-terminal residue" evidence="4">
    <location>
        <position position="1"/>
    </location>
</feature>